<dbReference type="Pfam" id="PF04463">
    <property type="entry name" value="2-thiour_desulf"/>
    <property type="match status" value="1"/>
</dbReference>
<protein>
    <submittedName>
        <fullName evidence="1">Uncharacterized protein</fullName>
    </submittedName>
</protein>
<comment type="caution">
    <text evidence="1">The sequence shown here is derived from an EMBL/GenBank/DDBJ whole genome shotgun (WGS) entry which is preliminary data.</text>
</comment>
<dbReference type="PANTHER" id="PTHR30087:SF1">
    <property type="entry name" value="HYPOTHETICAL CYTOSOLIC PROTEIN"/>
    <property type="match status" value="1"/>
</dbReference>
<dbReference type="PROSITE" id="PS51257">
    <property type="entry name" value="PROKAR_LIPOPROTEIN"/>
    <property type="match status" value="1"/>
</dbReference>
<dbReference type="Proteomes" id="UP000005481">
    <property type="component" value="Unassembled WGS sequence"/>
</dbReference>
<evidence type="ECO:0000313" key="2">
    <source>
        <dbReference type="Proteomes" id="UP000005481"/>
    </source>
</evidence>
<gene>
    <name evidence="1" type="ORF">HMPREF0080_01411</name>
</gene>
<dbReference type="EMBL" id="AGCJ01000060">
    <property type="protein sequence ID" value="EHM39724.1"/>
    <property type="molecule type" value="Genomic_DNA"/>
</dbReference>
<dbReference type="HOGENOM" id="CLU_076318_1_1_9"/>
<proteinExistence type="predicted"/>
<keyword evidence="2" id="KW-1185">Reference proteome</keyword>
<sequence length="161" mass="17424">MHRSDAYLQGMAMNVLISACLLGMTCRYDGKIKTYEAIDALMEEAQITFIPVCPEQAGGLATPRAAAERSGKLVITADGKDVTAQYERGAAEALRLAVRYHCAYAVLKERSPSCGSKRIYDGTFTRTLRDGTGVTAALLTANGITVFDETETAKLLHTLRT</sequence>
<dbReference type="PANTHER" id="PTHR30087">
    <property type="entry name" value="INNER MEMBRANE PROTEIN"/>
    <property type="match status" value="1"/>
</dbReference>
<dbReference type="STRING" id="861450.HMPREF0080_01411"/>
<dbReference type="AlphaFoldDB" id="G9YIC1"/>
<name>G9YIC1_9FIRM</name>
<dbReference type="eggNOG" id="COG1683">
    <property type="taxonomic scope" value="Bacteria"/>
</dbReference>
<accession>G9YIC1</accession>
<organism evidence="1 2">
    <name type="scientific">Anaeroglobus geminatus F0357</name>
    <dbReference type="NCBI Taxonomy" id="861450"/>
    <lineage>
        <taxon>Bacteria</taxon>
        <taxon>Bacillati</taxon>
        <taxon>Bacillota</taxon>
        <taxon>Negativicutes</taxon>
        <taxon>Veillonellales</taxon>
        <taxon>Veillonellaceae</taxon>
        <taxon>Anaeroglobus</taxon>
    </lineage>
</organism>
<evidence type="ECO:0000313" key="1">
    <source>
        <dbReference type="EMBL" id="EHM39724.1"/>
    </source>
</evidence>
<reference evidence="1 2" key="1">
    <citation type="submission" date="2011-08" db="EMBL/GenBank/DDBJ databases">
        <authorList>
            <person name="Weinstock G."/>
            <person name="Sodergren E."/>
            <person name="Clifton S."/>
            <person name="Fulton L."/>
            <person name="Fulton B."/>
            <person name="Courtney L."/>
            <person name="Fronick C."/>
            <person name="Harrison M."/>
            <person name="Strong C."/>
            <person name="Farmer C."/>
            <person name="Delahaunty K."/>
            <person name="Markovic C."/>
            <person name="Hall O."/>
            <person name="Minx P."/>
            <person name="Tomlinson C."/>
            <person name="Mitreva M."/>
            <person name="Hou S."/>
            <person name="Chen J."/>
            <person name="Wollam A."/>
            <person name="Pepin K.H."/>
            <person name="Johnson M."/>
            <person name="Bhonagiri V."/>
            <person name="Zhang X."/>
            <person name="Suruliraj S."/>
            <person name="Warren W."/>
            <person name="Chinwalla A."/>
            <person name="Mardis E.R."/>
            <person name="Wilson R.K."/>
        </authorList>
    </citation>
    <scope>NUCLEOTIDE SEQUENCE [LARGE SCALE GENOMIC DNA]</scope>
    <source>
        <strain evidence="1 2">F0357</strain>
    </source>
</reference>
<dbReference type="PATRIC" id="fig|861450.3.peg.1303"/>
<dbReference type="InterPro" id="IPR007553">
    <property type="entry name" value="2-thiour_desulf"/>
</dbReference>